<dbReference type="PRINTS" id="PR00778">
    <property type="entry name" value="HTHARSR"/>
</dbReference>
<dbReference type="RefSeq" id="WP_088256425.1">
    <property type="nucleotide sequence ID" value="NZ_NIDE01000008.1"/>
</dbReference>
<keyword evidence="1" id="KW-0805">Transcription regulation</keyword>
<proteinExistence type="predicted"/>
<evidence type="ECO:0000313" key="5">
    <source>
        <dbReference type="EMBL" id="OWK40522.1"/>
    </source>
</evidence>
<keyword evidence="2" id="KW-0238">DNA-binding</keyword>
<dbReference type="InterPro" id="IPR001845">
    <property type="entry name" value="HTH_ArsR_DNA-bd_dom"/>
</dbReference>
<keyword evidence="3" id="KW-0804">Transcription</keyword>
<evidence type="ECO:0000256" key="3">
    <source>
        <dbReference type="ARBA" id="ARBA00023163"/>
    </source>
</evidence>
<protein>
    <recommendedName>
        <fullName evidence="4">HTH arsR-type domain-containing protein</fullName>
    </recommendedName>
</protein>
<sequence>MTDYNSAKQCAGLLSAMAETTRILIIEELRASKKNVTELAKLLNTEIVNISHHLGVLRQAGLVKDEKFGRFVEYSLNPEYFGDDGSLEFGWCRVELK</sequence>
<dbReference type="InterPro" id="IPR051011">
    <property type="entry name" value="Metal_resp_trans_reg"/>
</dbReference>
<dbReference type="SUPFAM" id="SSF46785">
    <property type="entry name" value="Winged helix' DNA-binding domain"/>
    <property type="match status" value="1"/>
</dbReference>
<gene>
    <name evidence="5" type="ORF">FRUB_05441</name>
</gene>
<dbReference type="CDD" id="cd00090">
    <property type="entry name" value="HTH_ARSR"/>
    <property type="match status" value="1"/>
</dbReference>
<evidence type="ECO:0000256" key="2">
    <source>
        <dbReference type="ARBA" id="ARBA00023125"/>
    </source>
</evidence>
<dbReference type="Pfam" id="PF01022">
    <property type="entry name" value="HTH_5"/>
    <property type="match status" value="1"/>
</dbReference>
<keyword evidence="6" id="KW-1185">Reference proteome</keyword>
<name>A0A225DGC5_9BACT</name>
<evidence type="ECO:0000259" key="4">
    <source>
        <dbReference type="PROSITE" id="PS50987"/>
    </source>
</evidence>
<dbReference type="AlphaFoldDB" id="A0A225DGC5"/>
<dbReference type="GO" id="GO:0003677">
    <property type="term" value="F:DNA binding"/>
    <property type="evidence" value="ECO:0007669"/>
    <property type="project" value="UniProtKB-KW"/>
</dbReference>
<dbReference type="PANTHER" id="PTHR43132">
    <property type="entry name" value="ARSENICAL RESISTANCE OPERON REPRESSOR ARSR-RELATED"/>
    <property type="match status" value="1"/>
</dbReference>
<dbReference type="InterPro" id="IPR036388">
    <property type="entry name" value="WH-like_DNA-bd_sf"/>
</dbReference>
<evidence type="ECO:0000256" key="1">
    <source>
        <dbReference type="ARBA" id="ARBA00023015"/>
    </source>
</evidence>
<dbReference type="GO" id="GO:0003700">
    <property type="term" value="F:DNA-binding transcription factor activity"/>
    <property type="evidence" value="ECO:0007669"/>
    <property type="project" value="InterPro"/>
</dbReference>
<dbReference type="InterPro" id="IPR011991">
    <property type="entry name" value="ArsR-like_HTH"/>
</dbReference>
<comment type="caution">
    <text evidence="5">The sequence shown here is derived from an EMBL/GenBank/DDBJ whole genome shotgun (WGS) entry which is preliminary data.</text>
</comment>
<dbReference type="PROSITE" id="PS50987">
    <property type="entry name" value="HTH_ARSR_2"/>
    <property type="match status" value="1"/>
</dbReference>
<accession>A0A225DGC5</accession>
<evidence type="ECO:0000313" key="6">
    <source>
        <dbReference type="Proteomes" id="UP000214646"/>
    </source>
</evidence>
<dbReference type="SMART" id="SM00418">
    <property type="entry name" value="HTH_ARSR"/>
    <property type="match status" value="1"/>
</dbReference>
<dbReference type="OrthoDB" id="9799175at2"/>
<organism evidence="5 6">
    <name type="scientific">Fimbriiglobus ruber</name>
    <dbReference type="NCBI Taxonomy" id="1908690"/>
    <lineage>
        <taxon>Bacteria</taxon>
        <taxon>Pseudomonadati</taxon>
        <taxon>Planctomycetota</taxon>
        <taxon>Planctomycetia</taxon>
        <taxon>Gemmatales</taxon>
        <taxon>Gemmataceae</taxon>
        <taxon>Fimbriiglobus</taxon>
    </lineage>
</organism>
<reference evidence="6" key="1">
    <citation type="submission" date="2017-06" db="EMBL/GenBank/DDBJ databases">
        <title>Genome analysis of Fimbriiglobus ruber SP5, the first member of the order Planctomycetales with confirmed chitinolytic capability.</title>
        <authorList>
            <person name="Ravin N.V."/>
            <person name="Rakitin A.L."/>
            <person name="Ivanova A.A."/>
            <person name="Beletsky A.V."/>
            <person name="Kulichevskaya I.S."/>
            <person name="Mardanov A.V."/>
            <person name="Dedysh S.N."/>
        </authorList>
    </citation>
    <scope>NUCLEOTIDE SEQUENCE [LARGE SCALE GENOMIC DNA]</scope>
    <source>
        <strain evidence="6">SP5</strain>
    </source>
</reference>
<dbReference type="NCBIfam" id="NF033788">
    <property type="entry name" value="HTH_metalloreg"/>
    <property type="match status" value="1"/>
</dbReference>
<dbReference type="Gene3D" id="1.10.10.10">
    <property type="entry name" value="Winged helix-like DNA-binding domain superfamily/Winged helix DNA-binding domain"/>
    <property type="match status" value="1"/>
</dbReference>
<dbReference type="InterPro" id="IPR036390">
    <property type="entry name" value="WH_DNA-bd_sf"/>
</dbReference>
<feature type="domain" description="HTH arsR-type" evidence="4">
    <location>
        <begin position="2"/>
        <end position="97"/>
    </location>
</feature>
<dbReference type="PANTHER" id="PTHR43132:SF6">
    <property type="entry name" value="HTH-TYPE TRANSCRIPTIONAL REPRESSOR CZRA"/>
    <property type="match status" value="1"/>
</dbReference>
<dbReference type="EMBL" id="NIDE01000008">
    <property type="protein sequence ID" value="OWK40522.1"/>
    <property type="molecule type" value="Genomic_DNA"/>
</dbReference>
<dbReference type="Proteomes" id="UP000214646">
    <property type="component" value="Unassembled WGS sequence"/>
</dbReference>